<gene>
    <name evidence="4" type="ORF">HKD24_06155</name>
</gene>
<evidence type="ECO:0000256" key="1">
    <source>
        <dbReference type="SAM" id="MobiDB-lite"/>
    </source>
</evidence>
<name>A0ABR9Y4D5_9PROT</name>
<organism evidence="4 5">
    <name type="scientific">Gluconobacter vitians</name>
    <dbReference type="NCBI Taxonomy" id="2728102"/>
    <lineage>
        <taxon>Bacteria</taxon>
        <taxon>Pseudomonadati</taxon>
        <taxon>Pseudomonadota</taxon>
        <taxon>Alphaproteobacteria</taxon>
        <taxon>Acetobacterales</taxon>
        <taxon>Acetobacteraceae</taxon>
        <taxon>Gluconobacter</taxon>
    </lineage>
</organism>
<sequence>MSGSLTAQFELTLVDQMSGPVEKIEQGLDRLNSFLDKLAHNPAFDEVWEPVPRCVEQTTALSETLEQATSAATVLGEGLEVAATAATEAGSAMEMAAEGAGVLDAALARTGTGSDAAVIGLNAVTEAAERTSAAIDRASRTPGFGAPRFPGDAPPGESEERPGYGRRVWGSVHEFGHAAEHSGMQLMGAAGTGLMFIEPIHASADYQNNATHIGITLGKHGTADYTFAQEWERDIDRMARAYGQNSSELMESSSFLSMEGYSEQRLRAFLPTIAEISTAYNARPDPVGRTAFSLEHSLGINSSELPQGLADLARVGKISALDMSELAPLFPEVAAHAGGLGMHGLRDVADLGAMLAVARKSVGQAGSATADLTNFMQTLTSQHGIQRMGKVLHVDSVHQIVTDVKAGRDPLEHFIDEIAAIHDPEKRLRVVTSLFANQQDQGFARALSGNILSYRSYRDEIRGTSPAMIKDDYDTARSNSQLTQLNAFEDSLTQTGRHIGTGFVPTMDVLTTGFHHLLDAWDELDKKAPGVDTAFLTVTAGALALGTGVGVLGAAAGPMKAGSAIITTAFEGIGVAGLAATFEVGIFVAGMAAAGYAIYHNWDHIKGMFVSFEHWISGWGDRVSGMVSGAFTHMFPHFPGSSSMSGPLVVPTTGPGWNPGGSHPPLKVDITHAPGLHVTASPHPAIHATVLPSGGRMMNRP</sequence>
<dbReference type="RefSeq" id="WP_194259490.1">
    <property type="nucleotide sequence ID" value="NZ_JABCQG010000006.1"/>
</dbReference>
<evidence type="ECO:0000313" key="4">
    <source>
        <dbReference type="EMBL" id="MBF0858795.1"/>
    </source>
</evidence>
<keyword evidence="2" id="KW-0812">Transmembrane</keyword>
<keyword evidence="2" id="KW-0472">Membrane</keyword>
<dbReference type="InterPro" id="IPR010090">
    <property type="entry name" value="Phage_tape_meas"/>
</dbReference>
<comment type="caution">
    <text evidence="4">The sequence shown here is derived from an EMBL/GenBank/DDBJ whole genome shotgun (WGS) entry which is preliminary data.</text>
</comment>
<dbReference type="Proteomes" id="UP000623107">
    <property type="component" value="Unassembled WGS sequence"/>
</dbReference>
<feature type="region of interest" description="Disordered" evidence="1">
    <location>
        <begin position="139"/>
        <end position="163"/>
    </location>
</feature>
<keyword evidence="5" id="KW-1185">Reference proteome</keyword>
<reference evidence="4" key="2">
    <citation type="submission" date="2020-11" db="EMBL/GenBank/DDBJ databases">
        <title>Description of novel Gluconobacter species.</title>
        <authorList>
            <person name="Cleenwerck I."/>
            <person name="Cnockaert M."/>
            <person name="Borremans W."/>
            <person name="Wieme A.D."/>
            <person name="De Vuyst L."/>
            <person name="Vandamme P."/>
        </authorList>
    </citation>
    <scope>NUCLEOTIDE SEQUENCE</scope>
    <source>
        <strain evidence="4">LMG 31484</strain>
    </source>
</reference>
<keyword evidence="2" id="KW-1133">Transmembrane helix</keyword>
<feature type="transmembrane region" description="Helical" evidence="2">
    <location>
        <begin position="534"/>
        <end position="555"/>
    </location>
</feature>
<protein>
    <submittedName>
        <fullName evidence="4">Phage tail tape measure protein</fullName>
    </submittedName>
</protein>
<feature type="domain" description="Phage tail tape measure protein" evidence="3">
    <location>
        <begin position="238"/>
        <end position="435"/>
    </location>
</feature>
<evidence type="ECO:0000256" key="2">
    <source>
        <dbReference type="SAM" id="Phobius"/>
    </source>
</evidence>
<evidence type="ECO:0000313" key="5">
    <source>
        <dbReference type="Proteomes" id="UP000623107"/>
    </source>
</evidence>
<dbReference type="EMBL" id="JABCQG010000006">
    <property type="protein sequence ID" value="MBF0858795.1"/>
    <property type="molecule type" value="Genomic_DNA"/>
</dbReference>
<evidence type="ECO:0000259" key="3">
    <source>
        <dbReference type="Pfam" id="PF10145"/>
    </source>
</evidence>
<reference evidence="4" key="1">
    <citation type="submission" date="2020-04" db="EMBL/GenBank/DDBJ databases">
        <authorList>
            <person name="Sombolestani A."/>
        </authorList>
    </citation>
    <scope>NUCLEOTIDE SEQUENCE</scope>
    <source>
        <strain evidence="4">LMG 31484</strain>
    </source>
</reference>
<proteinExistence type="predicted"/>
<dbReference type="Pfam" id="PF10145">
    <property type="entry name" value="PhageMin_Tail"/>
    <property type="match status" value="1"/>
</dbReference>
<feature type="transmembrane region" description="Helical" evidence="2">
    <location>
        <begin position="575"/>
        <end position="599"/>
    </location>
</feature>
<accession>A0ABR9Y4D5</accession>
<dbReference type="NCBIfam" id="TIGR01760">
    <property type="entry name" value="tape_meas_TP901"/>
    <property type="match status" value="1"/>
</dbReference>